<feature type="region of interest" description="Disordered" evidence="2">
    <location>
        <begin position="176"/>
        <end position="235"/>
    </location>
</feature>
<gene>
    <name evidence="5" type="ORF">XAT740_LOCUS51233</name>
</gene>
<evidence type="ECO:0008006" key="7">
    <source>
        <dbReference type="Google" id="ProtNLM"/>
    </source>
</evidence>
<dbReference type="PROSITE" id="PS50030">
    <property type="entry name" value="UBA"/>
    <property type="match status" value="1"/>
</dbReference>
<comment type="caution">
    <text evidence="5">The sequence shown here is derived from an EMBL/GenBank/DDBJ whole genome shotgun (WGS) entry which is preliminary data.</text>
</comment>
<dbReference type="GO" id="GO:0004190">
    <property type="term" value="F:aspartic-type endopeptidase activity"/>
    <property type="evidence" value="ECO:0007669"/>
    <property type="project" value="InterPro"/>
</dbReference>
<evidence type="ECO:0000259" key="4">
    <source>
        <dbReference type="PROSITE" id="PS50175"/>
    </source>
</evidence>
<evidence type="ECO:0000256" key="1">
    <source>
        <dbReference type="ARBA" id="ARBA00022801"/>
    </source>
</evidence>
<protein>
    <recommendedName>
        <fullName evidence="7">UBA domain-containing protein</fullName>
    </recommendedName>
</protein>
<dbReference type="InterPro" id="IPR015940">
    <property type="entry name" value="UBA"/>
</dbReference>
<dbReference type="InterPro" id="IPR021109">
    <property type="entry name" value="Peptidase_aspartic_dom_sf"/>
</dbReference>
<sequence>AVQRGDFDTFIQHVAARSPEMQQQMELERLASLDPFDPEVQRRIHDIINMQNVQDNMEHAVEHAPEVFGHVVMLYINCKVNGHLVKAFVDSGAQMTIMSQACAERCGIMRLVDRRFSGIAKGVGTQKIIGRVHLAQLEIEKHYFATSLSVLEDQPMDMLLGLDMLRRHQASELELPHHARLSGNGAETEDDDLSRAADGHQQPRSQQPATASSTTTSSSSSSFPEDTIKHITKSGFTREQAIEELKVTNGDPTKALVSLMAKTLSVPKRKR</sequence>
<evidence type="ECO:0000313" key="5">
    <source>
        <dbReference type="EMBL" id="CAF1628423.1"/>
    </source>
</evidence>
<dbReference type="GO" id="GO:0006508">
    <property type="term" value="P:proteolysis"/>
    <property type="evidence" value="ECO:0007669"/>
    <property type="project" value="InterPro"/>
</dbReference>
<dbReference type="Pfam" id="PF09668">
    <property type="entry name" value="Asp_protease"/>
    <property type="match status" value="1"/>
</dbReference>
<feature type="domain" description="Peptidase A2" evidence="4">
    <location>
        <begin position="85"/>
        <end position="164"/>
    </location>
</feature>
<dbReference type="EMBL" id="CAJNOR010008088">
    <property type="protein sequence ID" value="CAF1628423.1"/>
    <property type="molecule type" value="Genomic_DNA"/>
</dbReference>
<dbReference type="Proteomes" id="UP000663828">
    <property type="component" value="Unassembled WGS sequence"/>
</dbReference>
<organism evidence="5 6">
    <name type="scientific">Adineta ricciae</name>
    <name type="common">Rotifer</name>
    <dbReference type="NCBI Taxonomy" id="249248"/>
    <lineage>
        <taxon>Eukaryota</taxon>
        <taxon>Metazoa</taxon>
        <taxon>Spiralia</taxon>
        <taxon>Gnathifera</taxon>
        <taxon>Rotifera</taxon>
        <taxon>Eurotatoria</taxon>
        <taxon>Bdelloidea</taxon>
        <taxon>Adinetida</taxon>
        <taxon>Adinetidae</taxon>
        <taxon>Adineta</taxon>
    </lineage>
</organism>
<feature type="compositionally biased region" description="Low complexity" evidence="2">
    <location>
        <begin position="209"/>
        <end position="222"/>
    </location>
</feature>
<evidence type="ECO:0000313" key="6">
    <source>
        <dbReference type="Proteomes" id="UP000663828"/>
    </source>
</evidence>
<dbReference type="AlphaFoldDB" id="A0A816CUW1"/>
<dbReference type="CDD" id="cd05479">
    <property type="entry name" value="RP_DDI"/>
    <property type="match status" value="1"/>
</dbReference>
<keyword evidence="1" id="KW-0378">Hydrolase</keyword>
<evidence type="ECO:0000256" key="2">
    <source>
        <dbReference type="SAM" id="MobiDB-lite"/>
    </source>
</evidence>
<dbReference type="InterPro" id="IPR019103">
    <property type="entry name" value="Peptidase_aspartic_DDI1-type"/>
</dbReference>
<feature type="domain" description="UBA" evidence="3">
    <location>
        <begin position="222"/>
        <end position="262"/>
    </location>
</feature>
<proteinExistence type="predicted"/>
<dbReference type="Gene3D" id="2.40.70.10">
    <property type="entry name" value="Acid Proteases"/>
    <property type="match status" value="1"/>
</dbReference>
<reference evidence="5" key="1">
    <citation type="submission" date="2021-02" db="EMBL/GenBank/DDBJ databases">
        <authorList>
            <person name="Nowell W R."/>
        </authorList>
    </citation>
    <scope>NUCLEOTIDE SEQUENCE</scope>
</reference>
<dbReference type="PROSITE" id="PS50175">
    <property type="entry name" value="ASP_PROT_RETROV"/>
    <property type="match status" value="1"/>
</dbReference>
<feature type="non-terminal residue" evidence="5">
    <location>
        <position position="271"/>
    </location>
</feature>
<accession>A0A816CUW1</accession>
<dbReference type="SUPFAM" id="SSF50630">
    <property type="entry name" value="Acid proteases"/>
    <property type="match status" value="1"/>
</dbReference>
<keyword evidence="6" id="KW-1185">Reference proteome</keyword>
<dbReference type="PANTHER" id="PTHR15397">
    <property type="entry name" value="SODIUM-GLUCOSE COTRANSPORTER REGULATORY PROTEIN -RELATED"/>
    <property type="match status" value="1"/>
</dbReference>
<dbReference type="InterPro" id="IPR009060">
    <property type="entry name" value="UBA-like_sf"/>
</dbReference>
<dbReference type="Gene3D" id="1.10.8.10">
    <property type="entry name" value="DNA helicase RuvA subunit, C-terminal domain"/>
    <property type="match status" value="1"/>
</dbReference>
<dbReference type="InterPro" id="IPR001995">
    <property type="entry name" value="Peptidase_A2_cat"/>
</dbReference>
<dbReference type="SUPFAM" id="SSF46934">
    <property type="entry name" value="UBA-like"/>
    <property type="match status" value="1"/>
</dbReference>
<name>A0A816CUW1_ADIRI</name>
<evidence type="ECO:0000259" key="3">
    <source>
        <dbReference type="PROSITE" id="PS50030"/>
    </source>
</evidence>
<dbReference type="PANTHER" id="PTHR15397:SF3">
    <property type="entry name" value="DNA DAMAGE INDUCIBLE 1 HOMOLOG 2"/>
    <property type="match status" value="1"/>
</dbReference>